<reference evidence="1 2" key="1">
    <citation type="submission" date="2024-08" db="EMBL/GenBank/DDBJ databases">
        <title>Insights into the chromosomal genome structure of Flemingia macrophylla.</title>
        <authorList>
            <person name="Ding Y."/>
            <person name="Zhao Y."/>
            <person name="Bi W."/>
            <person name="Wu M."/>
            <person name="Zhao G."/>
            <person name="Gong Y."/>
            <person name="Li W."/>
            <person name="Zhang P."/>
        </authorList>
    </citation>
    <scope>NUCLEOTIDE SEQUENCE [LARGE SCALE GENOMIC DNA]</scope>
    <source>
        <strain evidence="1">DYQJB</strain>
        <tissue evidence="1">Leaf</tissue>
    </source>
</reference>
<evidence type="ECO:0000313" key="1">
    <source>
        <dbReference type="EMBL" id="KAL2330100.1"/>
    </source>
</evidence>
<dbReference type="EMBL" id="JBGMDY010000006">
    <property type="protein sequence ID" value="KAL2330100.1"/>
    <property type="molecule type" value="Genomic_DNA"/>
</dbReference>
<accession>A0ABD1M2U8</accession>
<keyword evidence="2" id="KW-1185">Reference proteome</keyword>
<sequence length="90" mass="9519">MTRMASNPFDLGRPVMKSKLISSHTFSGIGNGCSNPPGAVAKYSVFGKCHIPSQIASRLSSFPSNIGCSLHACMFYGILNVQLEGKNASP</sequence>
<organism evidence="1 2">
    <name type="scientific">Flemingia macrophylla</name>
    <dbReference type="NCBI Taxonomy" id="520843"/>
    <lineage>
        <taxon>Eukaryota</taxon>
        <taxon>Viridiplantae</taxon>
        <taxon>Streptophyta</taxon>
        <taxon>Embryophyta</taxon>
        <taxon>Tracheophyta</taxon>
        <taxon>Spermatophyta</taxon>
        <taxon>Magnoliopsida</taxon>
        <taxon>eudicotyledons</taxon>
        <taxon>Gunneridae</taxon>
        <taxon>Pentapetalae</taxon>
        <taxon>rosids</taxon>
        <taxon>fabids</taxon>
        <taxon>Fabales</taxon>
        <taxon>Fabaceae</taxon>
        <taxon>Papilionoideae</taxon>
        <taxon>50 kb inversion clade</taxon>
        <taxon>NPAAA clade</taxon>
        <taxon>indigoferoid/millettioid clade</taxon>
        <taxon>Phaseoleae</taxon>
        <taxon>Flemingia</taxon>
    </lineage>
</organism>
<name>A0ABD1M2U8_9FABA</name>
<evidence type="ECO:0000313" key="2">
    <source>
        <dbReference type="Proteomes" id="UP001603857"/>
    </source>
</evidence>
<protein>
    <submittedName>
        <fullName evidence="1">Uncharacterized protein</fullName>
    </submittedName>
</protein>
<comment type="caution">
    <text evidence="1">The sequence shown here is derived from an EMBL/GenBank/DDBJ whole genome shotgun (WGS) entry which is preliminary data.</text>
</comment>
<dbReference type="Proteomes" id="UP001603857">
    <property type="component" value="Unassembled WGS sequence"/>
</dbReference>
<dbReference type="AlphaFoldDB" id="A0ABD1M2U8"/>
<proteinExistence type="predicted"/>
<gene>
    <name evidence="1" type="ORF">Fmac_017681</name>
</gene>